<proteinExistence type="predicted"/>
<dbReference type="EMBL" id="BGPR01013078">
    <property type="protein sequence ID" value="GBN59138.1"/>
    <property type="molecule type" value="Genomic_DNA"/>
</dbReference>
<dbReference type="Proteomes" id="UP000499080">
    <property type="component" value="Unassembled WGS sequence"/>
</dbReference>
<evidence type="ECO:0000313" key="1">
    <source>
        <dbReference type="EMBL" id="GBN59138.1"/>
    </source>
</evidence>
<dbReference type="AlphaFoldDB" id="A0A4Y2Q4Q9"/>
<reference evidence="1 2" key="1">
    <citation type="journal article" date="2019" name="Sci. Rep.">
        <title>Orb-weaving spider Araneus ventricosus genome elucidates the spidroin gene catalogue.</title>
        <authorList>
            <person name="Kono N."/>
            <person name="Nakamura H."/>
            <person name="Ohtoshi R."/>
            <person name="Moran D.A.P."/>
            <person name="Shinohara A."/>
            <person name="Yoshida Y."/>
            <person name="Fujiwara M."/>
            <person name="Mori M."/>
            <person name="Tomita M."/>
            <person name="Arakawa K."/>
        </authorList>
    </citation>
    <scope>NUCLEOTIDE SEQUENCE [LARGE SCALE GENOMIC DNA]</scope>
</reference>
<name>A0A4Y2Q4Q9_ARAVE</name>
<gene>
    <name evidence="1" type="ORF">AVEN_19943_1</name>
</gene>
<sequence length="79" mass="8907">MDLDILSCGQMSRKTPELDPTSQNFCTSFWVSSDWSIAESSLTLPTSEEITNASWLEVCSSTPLFSSRKAILFLDRRLK</sequence>
<organism evidence="1 2">
    <name type="scientific">Araneus ventricosus</name>
    <name type="common">Orbweaver spider</name>
    <name type="synonym">Epeira ventricosa</name>
    <dbReference type="NCBI Taxonomy" id="182803"/>
    <lineage>
        <taxon>Eukaryota</taxon>
        <taxon>Metazoa</taxon>
        <taxon>Ecdysozoa</taxon>
        <taxon>Arthropoda</taxon>
        <taxon>Chelicerata</taxon>
        <taxon>Arachnida</taxon>
        <taxon>Araneae</taxon>
        <taxon>Araneomorphae</taxon>
        <taxon>Entelegynae</taxon>
        <taxon>Araneoidea</taxon>
        <taxon>Araneidae</taxon>
        <taxon>Araneus</taxon>
    </lineage>
</organism>
<comment type="caution">
    <text evidence="1">The sequence shown here is derived from an EMBL/GenBank/DDBJ whole genome shotgun (WGS) entry which is preliminary data.</text>
</comment>
<protein>
    <submittedName>
        <fullName evidence="1">Uncharacterized protein</fullName>
    </submittedName>
</protein>
<accession>A0A4Y2Q4Q9</accession>
<evidence type="ECO:0000313" key="2">
    <source>
        <dbReference type="Proteomes" id="UP000499080"/>
    </source>
</evidence>
<keyword evidence="2" id="KW-1185">Reference proteome</keyword>